<dbReference type="OrthoDB" id="6589052at2759"/>
<comment type="caution">
    <text evidence="8">The sequence shown here is derived from an EMBL/GenBank/DDBJ whole genome shotgun (WGS) entry which is preliminary data.</text>
</comment>
<feature type="region of interest" description="Disordered" evidence="5">
    <location>
        <begin position="1"/>
        <end position="33"/>
    </location>
</feature>
<evidence type="ECO:0000313" key="9">
    <source>
        <dbReference type="Proteomes" id="UP000291343"/>
    </source>
</evidence>
<keyword evidence="3 6" id="KW-1133">Transmembrane helix</keyword>
<dbReference type="AlphaFoldDB" id="A0A482XQ17"/>
<evidence type="ECO:0000256" key="2">
    <source>
        <dbReference type="ARBA" id="ARBA00022692"/>
    </source>
</evidence>
<feature type="transmembrane region" description="Helical" evidence="6">
    <location>
        <begin position="265"/>
        <end position="290"/>
    </location>
</feature>
<keyword evidence="2 6" id="KW-0812">Transmembrane</keyword>
<reference evidence="8 9" key="1">
    <citation type="journal article" date="2017" name="Gigascience">
        <title>Genome sequence of the small brown planthopper, Laodelphax striatellus.</title>
        <authorList>
            <person name="Zhu J."/>
            <person name="Jiang F."/>
            <person name="Wang X."/>
            <person name="Yang P."/>
            <person name="Bao Y."/>
            <person name="Zhao W."/>
            <person name="Wang W."/>
            <person name="Lu H."/>
            <person name="Wang Q."/>
            <person name="Cui N."/>
            <person name="Li J."/>
            <person name="Chen X."/>
            <person name="Luo L."/>
            <person name="Yu J."/>
            <person name="Kang L."/>
            <person name="Cui F."/>
        </authorList>
    </citation>
    <scope>NUCLEOTIDE SEQUENCE [LARGE SCALE GENOMIC DNA]</scope>
    <source>
        <strain evidence="8">Lst14</strain>
    </source>
</reference>
<evidence type="ECO:0000256" key="3">
    <source>
        <dbReference type="ARBA" id="ARBA00022989"/>
    </source>
</evidence>
<dbReference type="InterPro" id="IPR013057">
    <property type="entry name" value="AA_transpt_TM"/>
</dbReference>
<comment type="subcellular location">
    <subcellularLocation>
        <location evidence="1">Membrane</location>
        <topology evidence="1">Multi-pass membrane protein</topology>
    </subcellularLocation>
</comment>
<feature type="transmembrane region" description="Helical" evidence="6">
    <location>
        <begin position="127"/>
        <end position="149"/>
    </location>
</feature>
<feature type="transmembrane region" description="Helical" evidence="6">
    <location>
        <begin position="310"/>
        <end position="337"/>
    </location>
</feature>
<organism evidence="8 9">
    <name type="scientific">Laodelphax striatellus</name>
    <name type="common">Small brown planthopper</name>
    <name type="synonym">Delphax striatella</name>
    <dbReference type="NCBI Taxonomy" id="195883"/>
    <lineage>
        <taxon>Eukaryota</taxon>
        <taxon>Metazoa</taxon>
        <taxon>Ecdysozoa</taxon>
        <taxon>Arthropoda</taxon>
        <taxon>Hexapoda</taxon>
        <taxon>Insecta</taxon>
        <taxon>Pterygota</taxon>
        <taxon>Neoptera</taxon>
        <taxon>Paraneoptera</taxon>
        <taxon>Hemiptera</taxon>
        <taxon>Auchenorrhyncha</taxon>
        <taxon>Fulgoroidea</taxon>
        <taxon>Delphacidae</taxon>
        <taxon>Criomorphinae</taxon>
        <taxon>Laodelphax</taxon>
    </lineage>
</organism>
<evidence type="ECO:0000313" key="8">
    <source>
        <dbReference type="EMBL" id="RZF47992.1"/>
    </source>
</evidence>
<feature type="compositionally biased region" description="Basic and acidic residues" evidence="5">
    <location>
        <begin position="1"/>
        <end position="14"/>
    </location>
</feature>
<dbReference type="InParanoid" id="A0A482XQ17"/>
<accession>A0A482XQ17</accession>
<evidence type="ECO:0000256" key="4">
    <source>
        <dbReference type="ARBA" id="ARBA00023136"/>
    </source>
</evidence>
<sequence length="441" mass="48839">MTSKSDHVSYHVDNKTGTASLPEKTPLINPTKKQTGIGDFETLMHLLKSSLGTGILAMPMAFKNAGLLAGLLGTVLIGYICTYCVHMFVKCAQILCERKTVEKIGFQKVVELSFLEGPPAMMKFSRAAGTTVMAALLMELLGCCCAYVVFVAKSLKQLVDHYDGHEMDVRFYMLLLVPCLVMTNMGKSLRFITPISVISNSLFMGGVGVSYYYIFDDLPSIKERPWVVSWHHWPKFFGTAIFAMEGIGTIMPIENSMKNPKHFIGCPSVLNIGMMILVTLYSITGFFGFLKYGSATDDSITFNLPTGDPLGLLLKMVIALGIFLTYSLLFFASVDLLRDTAVVQRYPENTFRIWLILFTVVIAALFPNLGPFLTLIGALSLSIVGLIFPPLCEVLVYWHSPGLGRFNWRLWKNIAIIGFGIVGLITGTMTALSEFARAYRR</sequence>
<gene>
    <name evidence="8" type="ORF">LSTR_LSTR002058</name>
</gene>
<dbReference type="Proteomes" id="UP000291343">
    <property type="component" value="Unassembled WGS sequence"/>
</dbReference>
<dbReference type="FunCoup" id="A0A482XQ17">
    <property type="interactions" value="42"/>
</dbReference>
<feature type="transmembrane region" description="Helical" evidence="6">
    <location>
        <begin position="67"/>
        <end position="89"/>
    </location>
</feature>
<dbReference type="STRING" id="195883.A0A482XQ17"/>
<dbReference type="PANTHER" id="PTHR22950">
    <property type="entry name" value="AMINO ACID TRANSPORTER"/>
    <property type="match status" value="1"/>
</dbReference>
<proteinExistence type="predicted"/>
<keyword evidence="9" id="KW-1185">Reference proteome</keyword>
<dbReference type="SMR" id="A0A482XQ17"/>
<dbReference type="PANTHER" id="PTHR22950:SF460">
    <property type="entry name" value="PROTON-COUPLED AMINO ACID TRANSPORTER 4-LIKE PROTEIN"/>
    <property type="match status" value="1"/>
</dbReference>
<dbReference type="GO" id="GO:0005774">
    <property type="term" value="C:vacuolar membrane"/>
    <property type="evidence" value="ECO:0007669"/>
    <property type="project" value="TreeGrafter"/>
</dbReference>
<feature type="transmembrane region" description="Helical" evidence="6">
    <location>
        <begin position="197"/>
        <end position="215"/>
    </location>
</feature>
<evidence type="ECO:0000256" key="1">
    <source>
        <dbReference type="ARBA" id="ARBA00004141"/>
    </source>
</evidence>
<feature type="domain" description="Amino acid transporter transmembrane" evidence="7">
    <location>
        <begin position="40"/>
        <end position="429"/>
    </location>
</feature>
<protein>
    <recommendedName>
        <fullName evidence="7">Amino acid transporter transmembrane domain-containing protein</fullName>
    </recommendedName>
</protein>
<evidence type="ECO:0000256" key="5">
    <source>
        <dbReference type="SAM" id="MobiDB-lite"/>
    </source>
</evidence>
<name>A0A482XQ17_LAOST</name>
<feature type="transmembrane region" description="Helical" evidence="6">
    <location>
        <begin position="349"/>
        <end position="366"/>
    </location>
</feature>
<feature type="transmembrane region" description="Helical" evidence="6">
    <location>
        <begin position="372"/>
        <end position="398"/>
    </location>
</feature>
<evidence type="ECO:0000256" key="6">
    <source>
        <dbReference type="SAM" id="Phobius"/>
    </source>
</evidence>
<keyword evidence="4 6" id="KW-0472">Membrane</keyword>
<feature type="transmembrane region" description="Helical" evidence="6">
    <location>
        <begin position="410"/>
        <end position="432"/>
    </location>
</feature>
<evidence type="ECO:0000259" key="7">
    <source>
        <dbReference type="Pfam" id="PF01490"/>
    </source>
</evidence>
<dbReference type="GO" id="GO:0015179">
    <property type="term" value="F:L-amino acid transmembrane transporter activity"/>
    <property type="evidence" value="ECO:0007669"/>
    <property type="project" value="TreeGrafter"/>
</dbReference>
<dbReference type="Pfam" id="PF01490">
    <property type="entry name" value="Aa_trans"/>
    <property type="match status" value="1"/>
</dbReference>
<dbReference type="EMBL" id="QKKF02002849">
    <property type="protein sequence ID" value="RZF47992.1"/>
    <property type="molecule type" value="Genomic_DNA"/>
</dbReference>